<evidence type="ECO:0000259" key="1">
    <source>
        <dbReference type="Pfam" id="PF01609"/>
    </source>
</evidence>
<dbReference type="InterPro" id="IPR002559">
    <property type="entry name" value="Transposase_11"/>
</dbReference>
<name>A0A375JEB5_9BURK</name>
<organism evidence="2 3">
    <name type="scientific">Cupriavidus taiwanensis</name>
    <dbReference type="NCBI Taxonomy" id="164546"/>
    <lineage>
        <taxon>Bacteria</taxon>
        <taxon>Pseudomonadati</taxon>
        <taxon>Pseudomonadota</taxon>
        <taxon>Betaproteobacteria</taxon>
        <taxon>Burkholderiales</taxon>
        <taxon>Burkholderiaceae</taxon>
        <taxon>Cupriavidus</taxon>
    </lineage>
</organism>
<evidence type="ECO:0000313" key="2">
    <source>
        <dbReference type="EMBL" id="SPS02343.1"/>
    </source>
</evidence>
<protein>
    <submittedName>
        <fullName evidence="2">Transposase</fullName>
    </submittedName>
</protein>
<proteinExistence type="predicted"/>
<dbReference type="AlphaFoldDB" id="A0A375JEB5"/>
<sequence length="73" mass="7676">MQATVSIVVHLEHDEIVGDGEVLADLLDQIPADTPIDTIGGEGAYDSKTCHAEIAARGARPSIPPRDGAKPWS</sequence>
<accession>A0A375JEB5</accession>
<gene>
    <name evidence="2" type="ORF">CBM2634_P50009</name>
</gene>
<feature type="domain" description="Transposase IS4-like" evidence="1">
    <location>
        <begin position="7"/>
        <end position="72"/>
    </location>
</feature>
<dbReference type="Pfam" id="PF01609">
    <property type="entry name" value="DDE_Tnp_1"/>
    <property type="match status" value="1"/>
</dbReference>
<dbReference type="GO" id="GO:0004803">
    <property type="term" value="F:transposase activity"/>
    <property type="evidence" value="ECO:0007669"/>
    <property type="project" value="InterPro"/>
</dbReference>
<dbReference type="GO" id="GO:0003677">
    <property type="term" value="F:DNA binding"/>
    <property type="evidence" value="ECO:0007669"/>
    <property type="project" value="InterPro"/>
</dbReference>
<evidence type="ECO:0000313" key="3">
    <source>
        <dbReference type="Proteomes" id="UP000256805"/>
    </source>
</evidence>
<reference evidence="2 3" key="1">
    <citation type="submission" date="2018-01" db="EMBL/GenBank/DDBJ databases">
        <authorList>
            <person name="Gaut B.S."/>
            <person name="Morton B.R."/>
            <person name="Clegg M.T."/>
            <person name="Duvall M.R."/>
        </authorList>
    </citation>
    <scope>NUCLEOTIDE SEQUENCE [LARGE SCALE GENOMIC DNA]</scope>
    <source>
        <strain evidence="2">Cupriavidus taiwanensis cmp 52</strain>
    </source>
</reference>
<dbReference type="EMBL" id="OVTA01000067">
    <property type="protein sequence ID" value="SPS02343.1"/>
    <property type="molecule type" value="Genomic_DNA"/>
</dbReference>
<dbReference type="Proteomes" id="UP000256805">
    <property type="component" value="Unassembled WGS sequence"/>
</dbReference>
<dbReference type="GO" id="GO:0006313">
    <property type="term" value="P:DNA transposition"/>
    <property type="evidence" value="ECO:0007669"/>
    <property type="project" value="InterPro"/>
</dbReference>